<evidence type="ECO:0000256" key="1">
    <source>
        <dbReference type="ARBA" id="ARBA00022441"/>
    </source>
</evidence>
<dbReference type="PANTHER" id="PTHR46375">
    <property type="entry name" value="KELCH REPEAT AND BTB DOMAIN-CONTAINING PROTEIN 13-RELATED"/>
    <property type="match status" value="1"/>
</dbReference>
<dbReference type="InterPro" id="IPR052392">
    <property type="entry name" value="Kelch-BTB_domain-containing"/>
</dbReference>
<dbReference type="PANTHER" id="PTHR46375:SF6">
    <property type="entry name" value="KELCH REPEAT AND BTB DOMAIN-CONTAINING PROTEIN 13-LIKE"/>
    <property type="match status" value="1"/>
</dbReference>
<evidence type="ECO:0000313" key="6">
    <source>
        <dbReference type="Proteomes" id="UP000593565"/>
    </source>
</evidence>
<dbReference type="PROSITE" id="PS50097">
    <property type="entry name" value="BTB"/>
    <property type="match status" value="1"/>
</dbReference>
<dbReference type="SMART" id="SM00612">
    <property type="entry name" value="Kelch"/>
    <property type="match status" value="2"/>
</dbReference>
<organism evidence="5 6">
    <name type="scientific">Ameiurus melas</name>
    <name type="common">Black bullhead</name>
    <name type="synonym">Silurus melas</name>
    <dbReference type="NCBI Taxonomy" id="219545"/>
    <lineage>
        <taxon>Eukaryota</taxon>
        <taxon>Metazoa</taxon>
        <taxon>Chordata</taxon>
        <taxon>Craniata</taxon>
        <taxon>Vertebrata</taxon>
        <taxon>Euteleostomi</taxon>
        <taxon>Actinopterygii</taxon>
        <taxon>Neopterygii</taxon>
        <taxon>Teleostei</taxon>
        <taxon>Ostariophysi</taxon>
        <taxon>Siluriformes</taxon>
        <taxon>Ictaluridae</taxon>
        <taxon>Ameiurus</taxon>
    </lineage>
</organism>
<keyword evidence="6" id="KW-1185">Reference proteome</keyword>
<evidence type="ECO:0000256" key="2">
    <source>
        <dbReference type="ARBA" id="ARBA00022737"/>
    </source>
</evidence>
<keyword evidence="1" id="KW-0880">Kelch repeat</keyword>
<dbReference type="Proteomes" id="UP000593565">
    <property type="component" value="Unassembled WGS sequence"/>
</dbReference>
<evidence type="ECO:0000256" key="3">
    <source>
        <dbReference type="SAM" id="MobiDB-lite"/>
    </source>
</evidence>
<protein>
    <recommendedName>
        <fullName evidence="4">BTB domain-containing protein</fullName>
    </recommendedName>
</protein>
<evidence type="ECO:0000313" key="5">
    <source>
        <dbReference type="EMBL" id="KAF4085056.1"/>
    </source>
</evidence>
<dbReference type="CDD" id="cd18486">
    <property type="entry name" value="BACK_KBTBD13"/>
    <property type="match status" value="1"/>
</dbReference>
<accession>A0A7J6AR45</accession>
<dbReference type="InterPro" id="IPR015915">
    <property type="entry name" value="Kelch-typ_b-propeller"/>
</dbReference>
<comment type="caution">
    <text evidence="5">The sequence shown here is derived from an EMBL/GenBank/DDBJ whole genome shotgun (WGS) entry which is preliminary data.</text>
</comment>
<dbReference type="InterPro" id="IPR006652">
    <property type="entry name" value="Kelch_1"/>
</dbReference>
<feature type="region of interest" description="Disordered" evidence="3">
    <location>
        <begin position="476"/>
        <end position="498"/>
    </location>
</feature>
<keyword evidence="2" id="KW-0677">Repeat</keyword>
<dbReference type="SMART" id="SM00225">
    <property type="entry name" value="BTB"/>
    <property type="match status" value="1"/>
</dbReference>
<dbReference type="Gene3D" id="3.30.710.10">
    <property type="entry name" value="Potassium Channel Kv1.1, Chain A"/>
    <property type="match status" value="1"/>
</dbReference>
<sequence length="498" mass="56090">MEPPSSSGLDTVIVHQSEDSDLAEGQGLTHVLRVQVDGCVFIVDRALLALNSEYFRALFRSGMRESNQNELYLQGGLKAKGFLLALAVARGEQPSIRDPDEIVEAVECAAFLQVDTLMQYLIDIIDTDNCFLLYHTAAVFGLLRLFHSAALFIRDSYRDLTEAALVLPEDMINYVESLTPASFIAMGTHSPSMKILQDSSRTVWYLKEEQGVWKYLTDLPTEASTSMAGIAVVENRLYVVGGVTGVSMETVDFSYCYDTESNSWSVFDGPQQPRYNFTLVSHEGHLYAFGGEYDKRIMSSAELCDVSTRKWTFVKNAPCPVAGAASTVARRRIFVCFWKPPNTTDIYEYIPLKDEWTLTTTMIHYQSYGHCMVAHGDKLYVMRNGLCDDFLRCLMDCYNITTGQWTSMPGHYINSRGALFTAMVRGDSVFTVNRNLTLEYLICGDHWKPHRQMTGFPKNGSLWTCMLRLPRNENKEDVNTTNEPLVTATDDQNKGDKV</sequence>
<feature type="domain" description="BTB" evidence="4">
    <location>
        <begin position="28"/>
        <end position="98"/>
    </location>
</feature>
<name>A0A7J6AR45_AMEME</name>
<dbReference type="SUPFAM" id="SSF117281">
    <property type="entry name" value="Kelch motif"/>
    <property type="match status" value="1"/>
</dbReference>
<dbReference type="Gene3D" id="2.120.10.80">
    <property type="entry name" value="Kelch-type beta propeller"/>
    <property type="match status" value="1"/>
</dbReference>
<proteinExistence type="predicted"/>
<dbReference type="EMBL" id="JAAGNN010000009">
    <property type="protein sequence ID" value="KAF4085056.1"/>
    <property type="molecule type" value="Genomic_DNA"/>
</dbReference>
<gene>
    <name evidence="5" type="ORF">AMELA_G00113030</name>
</gene>
<evidence type="ECO:0000259" key="4">
    <source>
        <dbReference type="PROSITE" id="PS50097"/>
    </source>
</evidence>
<dbReference type="InterPro" id="IPR000210">
    <property type="entry name" value="BTB/POZ_dom"/>
</dbReference>
<dbReference type="Pfam" id="PF00651">
    <property type="entry name" value="BTB"/>
    <property type="match status" value="1"/>
</dbReference>
<dbReference type="InterPro" id="IPR011333">
    <property type="entry name" value="SKP1/BTB/POZ_sf"/>
</dbReference>
<dbReference type="Pfam" id="PF24681">
    <property type="entry name" value="Kelch_KLHDC2_KLHL20_DRC7"/>
    <property type="match status" value="1"/>
</dbReference>
<reference evidence="5 6" key="1">
    <citation type="submission" date="2020-02" db="EMBL/GenBank/DDBJ databases">
        <title>A chromosome-scale genome assembly of the black bullhead catfish (Ameiurus melas).</title>
        <authorList>
            <person name="Wen M."/>
            <person name="Zham M."/>
            <person name="Cabau C."/>
            <person name="Klopp C."/>
            <person name="Donnadieu C."/>
            <person name="Roques C."/>
            <person name="Bouchez O."/>
            <person name="Lampietro C."/>
            <person name="Jouanno E."/>
            <person name="Herpin A."/>
            <person name="Louis A."/>
            <person name="Berthelot C."/>
            <person name="Parey E."/>
            <person name="Roest-Crollius H."/>
            <person name="Braasch I."/>
            <person name="Postlethwait J."/>
            <person name="Robinson-Rechavi M."/>
            <person name="Echchiki A."/>
            <person name="Begum T."/>
            <person name="Montfort J."/>
            <person name="Schartl M."/>
            <person name="Bobe J."/>
            <person name="Guiguen Y."/>
        </authorList>
    </citation>
    <scope>NUCLEOTIDE SEQUENCE [LARGE SCALE GENOMIC DNA]</scope>
    <source>
        <strain evidence="5">M_S1</strain>
        <tissue evidence="5">Blood</tissue>
    </source>
</reference>
<dbReference type="SUPFAM" id="SSF54695">
    <property type="entry name" value="POZ domain"/>
    <property type="match status" value="1"/>
</dbReference>
<dbReference type="AlphaFoldDB" id="A0A7J6AR45"/>